<sequence length="400" mass="44236">MTVGAVDLADPHTYSRHDPHAIWRRLRADDPVHWQPAEGDRPGFWVLTRYADVQAVFKDNRAFTSERGNVLATLLAGGDSAAGRMLAVTDGARHRDLRYVMLKALSPRALDQVGDKVRANTDRLVAAAAERGRCDFAADVAERIPITTICDLLGVPAADHETLLRLTKSALSSERPDAQALDEVAARNEILLYFADLVDERRARPQDDVITALAQSRIDGRLLDEDDIVLNCYSLIIGGDETSRLSMIGSLAAFIEHPEQWRRLRHGEVTVAAAAEEVLRWTSPAMHFGRTVLAELDWAGHRFRAGDIVTVWISSANRDERQFDDPDVFDLGRTPNRHLTFGFGPHFCLGAHLGRVEIAALLDALRRHVGEIRPDGEPQRLYSNVLAGYSRLPVVLAGGA</sequence>
<accession>A0A8J3NN88</accession>
<dbReference type="Pfam" id="PF00067">
    <property type="entry name" value="p450"/>
    <property type="match status" value="1"/>
</dbReference>
<evidence type="ECO:0000256" key="4">
    <source>
        <dbReference type="ARBA" id="ARBA00023002"/>
    </source>
</evidence>
<dbReference type="PANTHER" id="PTHR46696:SF1">
    <property type="entry name" value="CYTOCHROME P450 YJIB-RELATED"/>
    <property type="match status" value="1"/>
</dbReference>
<gene>
    <name evidence="8" type="ORF">Cba03nite_71620</name>
</gene>
<keyword evidence="5 7" id="KW-0408">Iron</keyword>
<dbReference type="GO" id="GO:0004497">
    <property type="term" value="F:monooxygenase activity"/>
    <property type="evidence" value="ECO:0007669"/>
    <property type="project" value="UniProtKB-KW"/>
</dbReference>
<dbReference type="Proteomes" id="UP000601223">
    <property type="component" value="Unassembled WGS sequence"/>
</dbReference>
<dbReference type="PRINTS" id="PR00359">
    <property type="entry name" value="BP450"/>
</dbReference>
<dbReference type="InterPro" id="IPR001128">
    <property type="entry name" value="Cyt_P450"/>
</dbReference>
<comment type="caution">
    <text evidence="8">The sequence shown here is derived from an EMBL/GenBank/DDBJ whole genome shotgun (WGS) entry which is preliminary data.</text>
</comment>
<evidence type="ECO:0000256" key="3">
    <source>
        <dbReference type="ARBA" id="ARBA00022723"/>
    </source>
</evidence>
<dbReference type="PROSITE" id="PS00086">
    <property type="entry name" value="CYTOCHROME_P450"/>
    <property type="match status" value="1"/>
</dbReference>
<dbReference type="GO" id="GO:0020037">
    <property type="term" value="F:heme binding"/>
    <property type="evidence" value="ECO:0007669"/>
    <property type="project" value="InterPro"/>
</dbReference>
<organism evidence="8 9">
    <name type="scientific">Catellatospora bangladeshensis</name>
    <dbReference type="NCBI Taxonomy" id="310355"/>
    <lineage>
        <taxon>Bacteria</taxon>
        <taxon>Bacillati</taxon>
        <taxon>Actinomycetota</taxon>
        <taxon>Actinomycetes</taxon>
        <taxon>Micromonosporales</taxon>
        <taxon>Micromonosporaceae</taxon>
        <taxon>Catellatospora</taxon>
    </lineage>
</organism>
<dbReference type="AlphaFoldDB" id="A0A8J3NN88"/>
<evidence type="ECO:0000313" key="9">
    <source>
        <dbReference type="Proteomes" id="UP000601223"/>
    </source>
</evidence>
<keyword evidence="4 7" id="KW-0560">Oxidoreductase</keyword>
<dbReference type="RefSeq" id="WP_203756249.1">
    <property type="nucleotide sequence ID" value="NZ_BONF01000053.1"/>
</dbReference>
<evidence type="ECO:0000313" key="8">
    <source>
        <dbReference type="EMBL" id="GIF85813.1"/>
    </source>
</evidence>
<dbReference type="CDD" id="cd11033">
    <property type="entry name" value="CYP142-like"/>
    <property type="match status" value="1"/>
</dbReference>
<dbReference type="Gene3D" id="1.10.630.10">
    <property type="entry name" value="Cytochrome P450"/>
    <property type="match status" value="1"/>
</dbReference>
<keyword evidence="9" id="KW-1185">Reference proteome</keyword>
<proteinExistence type="inferred from homology"/>
<dbReference type="EMBL" id="BONF01000053">
    <property type="protein sequence ID" value="GIF85813.1"/>
    <property type="molecule type" value="Genomic_DNA"/>
</dbReference>
<dbReference type="InterPro" id="IPR002397">
    <property type="entry name" value="Cyt_P450_B"/>
</dbReference>
<evidence type="ECO:0000256" key="5">
    <source>
        <dbReference type="ARBA" id="ARBA00023004"/>
    </source>
</evidence>
<dbReference type="InterPro" id="IPR017972">
    <property type="entry name" value="Cyt_P450_CS"/>
</dbReference>
<dbReference type="SUPFAM" id="SSF48264">
    <property type="entry name" value="Cytochrome P450"/>
    <property type="match status" value="1"/>
</dbReference>
<dbReference type="GO" id="GO:0016705">
    <property type="term" value="F:oxidoreductase activity, acting on paired donors, with incorporation or reduction of molecular oxygen"/>
    <property type="evidence" value="ECO:0007669"/>
    <property type="project" value="InterPro"/>
</dbReference>
<keyword evidence="3 7" id="KW-0479">Metal-binding</keyword>
<dbReference type="InterPro" id="IPR036396">
    <property type="entry name" value="Cyt_P450_sf"/>
</dbReference>
<keyword evidence="6 7" id="KW-0503">Monooxygenase</keyword>
<evidence type="ECO:0000256" key="2">
    <source>
        <dbReference type="ARBA" id="ARBA00022617"/>
    </source>
</evidence>
<dbReference type="GO" id="GO:0017000">
    <property type="term" value="P:antibiotic biosynthetic process"/>
    <property type="evidence" value="ECO:0007669"/>
    <property type="project" value="UniProtKB-ARBA"/>
</dbReference>
<keyword evidence="2 7" id="KW-0349">Heme</keyword>
<comment type="similarity">
    <text evidence="1 7">Belongs to the cytochrome P450 family.</text>
</comment>
<dbReference type="PANTHER" id="PTHR46696">
    <property type="entry name" value="P450, PUTATIVE (EUROFUNG)-RELATED"/>
    <property type="match status" value="1"/>
</dbReference>
<dbReference type="GO" id="GO:0005506">
    <property type="term" value="F:iron ion binding"/>
    <property type="evidence" value="ECO:0007669"/>
    <property type="project" value="InterPro"/>
</dbReference>
<name>A0A8J3NN88_9ACTN</name>
<dbReference type="FunFam" id="1.10.630.10:FF:000018">
    <property type="entry name" value="Cytochrome P450 monooxygenase"/>
    <property type="match status" value="1"/>
</dbReference>
<evidence type="ECO:0000256" key="7">
    <source>
        <dbReference type="RuleBase" id="RU000461"/>
    </source>
</evidence>
<evidence type="ECO:0000256" key="1">
    <source>
        <dbReference type="ARBA" id="ARBA00010617"/>
    </source>
</evidence>
<evidence type="ECO:0000256" key="6">
    <source>
        <dbReference type="ARBA" id="ARBA00023033"/>
    </source>
</evidence>
<protein>
    <submittedName>
        <fullName evidence="8">Cytochrome P450</fullName>
    </submittedName>
</protein>
<reference evidence="8 9" key="1">
    <citation type="submission" date="2021-01" db="EMBL/GenBank/DDBJ databases">
        <title>Whole genome shotgun sequence of Catellatospora bangladeshensis NBRC 107357.</title>
        <authorList>
            <person name="Komaki H."/>
            <person name="Tamura T."/>
        </authorList>
    </citation>
    <scope>NUCLEOTIDE SEQUENCE [LARGE SCALE GENOMIC DNA]</scope>
    <source>
        <strain evidence="8 9">NBRC 107357</strain>
    </source>
</reference>